<organism evidence="1 2">
    <name type="scientific">Hucho hucho</name>
    <name type="common">huchen</name>
    <dbReference type="NCBI Taxonomy" id="62062"/>
    <lineage>
        <taxon>Eukaryota</taxon>
        <taxon>Metazoa</taxon>
        <taxon>Chordata</taxon>
        <taxon>Craniata</taxon>
        <taxon>Vertebrata</taxon>
        <taxon>Euteleostomi</taxon>
        <taxon>Actinopterygii</taxon>
        <taxon>Neopterygii</taxon>
        <taxon>Teleostei</taxon>
        <taxon>Protacanthopterygii</taxon>
        <taxon>Salmoniformes</taxon>
        <taxon>Salmonidae</taxon>
        <taxon>Salmoninae</taxon>
        <taxon>Hucho</taxon>
    </lineage>
</organism>
<reference evidence="1" key="3">
    <citation type="submission" date="2025-09" db="UniProtKB">
        <authorList>
            <consortium name="Ensembl"/>
        </authorList>
    </citation>
    <scope>IDENTIFICATION</scope>
</reference>
<dbReference type="Ensembl" id="ENSHHUT00000062963.1">
    <property type="protein sequence ID" value="ENSHHUP00000060891.1"/>
    <property type="gene ID" value="ENSHHUG00000036099.1"/>
</dbReference>
<dbReference type="Proteomes" id="UP000314982">
    <property type="component" value="Unassembled WGS sequence"/>
</dbReference>
<accession>A0A4W5P889</accession>
<protein>
    <submittedName>
        <fullName evidence="1">Uncharacterized protein</fullName>
    </submittedName>
</protein>
<sequence length="61" mass="7227">MAGKEEWQRLADIIQHWNNTRLDLFEISLPCKVSGLQKYNQSNLRWSRKLLTPLIKMGKND</sequence>
<evidence type="ECO:0000313" key="1">
    <source>
        <dbReference type="Ensembl" id="ENSHHUP00000060891.1"/>
    </source>
</evidence>
<name>A0A4W5P889_9TELE</name>
<evidence type="ECO:0000313" key="2">
    <source>
        <dbReference type="Proteomes" id="UP000314982"/>
    </source>
</evidence>
<reference evidence="1" key="2">
    <citation type="submission" date="2025-08" db="UniProtKB">
        <authorList>
            <consortium name="Ensembl"/>
        </authorList>
    </citation>
    <scope>IDENTIFICATION</scope>
</reference>
<proteinExistence type="predicted"/>
<reference evidence="2" key="1">
    <citation type="submission" date="2018-06" db="EMBL/GenBank/DDBJ databases">
        <title>Genome assembly of Danube salmon.</title>
        <authorList>
            <person name="Macqueen D.J."/>
            <person name="Gundappa M.K."/>
        </authorList>
    </citation>
    <scope>NUCLEOTIDE SEQUENCE [LARGE SCALE GENOMIC DNA]</scope>
</reference>
<keyword evidence="2" id="KW-1185">Reference proteome</keyword>
<dbReference type="STRING" id="62062.ENSHHUP00000060891"/>
<dbReference type="AlphaFoldDB" id="A0A4W5P889"/>